<keyword evidence="4" id="KW-1185">Reference proteome</keyword>
<evidence type="ECO:0000313" key="4">
    <source>
        <dbReference type="Proteomes" id="UP000002601"/>
    </source>
</evidence>
<gene>
    <name evidence="3" type="ordered locus">Desal_0292</name>
</gene>
<dbReference type="Gene3D" id="3.40.50.720">
    <property type="entry name" value="NAD(P)-binding Rossmann-like Domain"/>
    <property type="match status" value="1"/>
</dbReference>
<proteinExistence type="predicted"/>
<dbReference type="KEGG" id="dsa:Desal_0292"/>
<dbReference type="eggNOG" id="COG1975">
    <property type="taxonomic scope" value="Bacteria"/>
</dbReference>
<dbReference type="InterPro" id="IPR052698">
    <property type="entry name" value="MoCofactor_Util/Proc"/>
</dbReference>
<evidence type="ECO:0008006" key="5">
    <source>
        <dbReference type="Google" id="ProtNLM"/>
    </source>
</evidence>
<dbReference type="OrthoDB" id="9815497at2"/>
<dbReference type="STRING" id="526222.Desal_0292"/>
<dbReference type="Pfam" id="PF13478">
    <property type="entry name" value="XdhC_C"/>
    <property type="match status" value="1"/>
</dbReference>
<dbReference type="PANTHER" id="PTHR30388">
    <property type="entry name" value="ALDEHYDE OXIDOREDUCTASE MOLYBDENUM COFACTOR ASSEMBLY PROTEIN"/>
    <property type="match status" value="1"/>
</dbReference>
<evidence type="ECO:0000313" key="3">
    <source>
        <dbReference type="EMBL" id="ACS78359.1"/>
    </source>
</evidence>
<dbReference type="InterPro" id="IPR003777">
    <property type="entry name" value="XdhC_CoxI"/>
</dbReference>
<dbReference type="RefSeq" id="WP_012765885.1">
    <property type="nucleotide sequence ID" value="NC_012881.1"/>
</dbReference>
<dbReference type="Pfam" id="PF02625">
    <property type="entry name" value="XdhC_CoxI"/>
    <property type="match status" value="1"/>
</dbReference>
<dbReference type="Proteomes" id="UP000002601">
    <property type="component" value="Chromosome"/>
</dbReference>
<protein>
    <recommendedName>
        <fullName evidence="5">Xanthine dehydrogenase accessory factor</fullName>
    </recommendedName>
</protein>
<dbReference type="PANTHER" id="PTHR30388:SF6">
    <property type="entry name" value="XANTHINE DEHYDROGENASE SUBUNIT A-RELATED"/>
    <property type="match status" value="1"/>
</dbReference>
<organism evidence="3 4">
    <name type="scientific">Maridesulfovibrio salexigens (strain ATCC 14822 / DSM 2638 / NCIMB 8403 / VKM B-1763)</name>
    <name type="common">Desulfovibrio salexigens</name>
    <dbReference type="NCBI Taxonomy" id="526222"/>
    <lineage>
        <taxon>Bacteria</taxon>
        <taxon>Pseudomonadati</taxon>
        <taxon>Thermodesulfobacteriota</taxon>
        <taxon>Desulfovibrionia</taxon>
        <taxon>Desulfovibrionales</taxon>
        <taxon>Desulfovibrionaceae</taxon>
        <taxon>Maridesulfovibrio</taxon>
    </lineage>
</organism>
<dbReference type="HOGENOM" id="CLU_041115_1_1_7"/>
<feature type="domain" description="XdhC Rossmann" evidence="2">
    <location>
        <begin position="195"/>
        <end position="338"/>
    </location>
</feature>
<sequence>MKKLISNLCTQLESGNDLILASIVKSSGSTPRSSGSKMLVMRDGSIDGTIGGGLVEALVQKEAAKLFNEPANTVSFREFDLSNELAANADMICGGHVEVMLEHLPAEEETIAVFSAVNEALRSGKHAVLFTVSVDGSIKERQAVRPCCQLPGLQFAEEKEATRLLETALKSGTPVMENIAGALLTTEAFIPQPDLYIFGAGHVSRPTAELASAVNFRTVVLDDRADFANRERFPQAAEIHVLPDFKDCFAELEVNDNSYIIIVTRGHLHDKTVLGQALATPARYVGMIGSSKKRNAIYDALRDEGVAQKEIDRCYCPIGLSIGAQTPEEIAVSIVGELIQKRAGG</sequence>
<accession>C6BWB5</accession>
<dbReference type="AlphaFoldDB" id="C6BWB5"/>
<dbReference type="NCBIfam" id="NF045664">
    <property type="entry name" value="XdhC_rel_AOR"/>
    <property type="match status" value="1"/>
</dbReference>
<feature type="domain" description="XdhC- CoxI" evidence="1">
    <location>
        <begin position="12"/>
        <end position="70"/>
    </location>
</feature>
<dbReference type="EMBL" id="CP001649">
    <property type="protein sequence ID" value="ACS78359.1"/>
    <property type="molecule type" value="Genomic_DNA"/>
</dbReference>
<name>C6BWB5_MARSD</name>
<reference evidence="3 4" key="1">
    <citation type="submission" date="2009-06" db="EMBL/GenBank/DDBJ databases">
        <title>Complete sequence of Desulfovibrio salexigens DSM 2638.</title>
        <authorList>
            <consortium name="US DOE Joint Genome Institute"/>
            <person name="Lucas S."/>
            <person name="Copeland A."/>
            <person name="Lapidus A."/>
            <person name="Glavina del Rio T."/>
            <person name="Tice H."/>
            <person name="Bruce D."/>
            <person name="Goodwin L."/>
            <person name="Pitluck S."/>
            <person name="Munk A.C."/>
            <person name="Brettin T."/>
            <person name="Detter J.C."/>
            <person name="Han C."/>
            <person name="Tapia R."/>
            <person name="Larimer F."/>
            <person name="Land M."/>
            <person name="Hauser L."/>
            <person name="Kyrpides N."/>
            <person name="Anderson I."/>
            <person name="Wall J.D."/>
            <person name="Arkin A.P."/>
            <person name="Dehal P."/>
            <person name="Chivian D."/>
            <person name="Giles B."/>
            <person name="Hazen T.C."/>
        </authorList>
    </citation>
    <scope>NUCLEOTIDE SEQUENCE [LARGE SCALE GENOMIC DNA]</scope>
    <source>
        <strain evidence="4">ATCC 14822 / DSM 2638 / NCIMB 8403 / VKM B-1763</strain>
    </source>
</reference>
<evidence type="ECO:0000259" key="2">
    <source>
        <dbReference type="Pfam" id="PF13478"/>
    </source>
</evidence>
<evidence type="ECO:0000259" key="1">
    <source>
        <dbReference type="Pfam" id="PF02625"/>
    </source>
</evidence>
<dbReference type="InterPro" id="IPR027051">
    <property type="entry name" value="XdhC_Rossmann_dom"/>
</dbReference>